<dbReference type="InterPro" id="IPR026591">
    <property type="entry name" value="Sirtuin_cat_small_dom_sf"/>
</dbReference>
<protein>
    <recommendedName>
        <fullName evidence="1">protein acetyllysine N-acetyltransferase</fullName>
        <ecNumber evidence="1">2.3.1.286</ecNumber>
    </recommendedName>
</protein>
<dbReference type="Proteomes" id="UP000249169">
    <property type="component" value="Unassembled WGS sequence"/>
</dbReference>
<organism evidence="6 7">
    <name type="scientific">Lujinxingia litoralis</name>
    <dbReference type="NCBI Taxonomy" id="2211119"/>
    <lineage>
        <taxon>Bacteria</taxon>
        <taxon>Deltaproteobacteria</taxon>
        <taxon>Bradymonadales</taxon>
        <taxon>Lujinxingiaceae</taxon>
        <taxon>Lujinxingia</taxon>
    </lineage>
</organism>
<evidence type="ECO:0000256" key="2">
    <source>
        <dbReference type="ARBA" id="ARBA00022679"/>
    </source>
</evidence>
<dbReference type="Pfam" id="PF02146">
    <property type="entry name" value="SIR2"/>
    <property type="match status" value="1"/>
</dbReference>
<dbReference type="AlphaFoldDB" id="A0A328C7V7"/>
<gene>
    <name evidence="6" type="ORF">DL240_00105</name>
</gene>
<evidence type="ECO:0000259" key="5">
    <source>
        <dbReference type="PROSITE" id="PS50305"/>
    </source>
</evidence>
<accession>A0A328C7V7</accession>
<dbReference type="Gene3D" id="3.30.1600.10">
    <property type="entry name" value="SIR2/SIRT2 'Small Domain"/>
    <property type="match status" value="1"/>
</dbReference>
<feature type="binding site" evidence="4">
    <location>
        <position position="157"/>
    </location>
    <ligand>
        <name>Zn(2+)</name>
        <dbReference type="ChEBI" id="CHEBI:29105"/>
    </ligand>
</feature>
<dbReference type="PANTHER" id="PTHR11085">
    <property type="entry name" value="NAD-DEPENDENT PROTEIN DEACYLASE SIRTUIN-5, MITOCHONDRIAL-RELATED"/>
    <property type="match status" value="1"/>
</dbReference>
<dbReference type="SUPFAM" id="SSF52467">
    <property type="entry name" value="DHS-like NAD/FAD-binding domain"/>
    <property type="match status" value="1"/>
</dbReference>
<evidence type="ECO:0000313" key="6">
    <source>
        <dbReference type="EMBL" id="RAL24647.1"/>
    </source>
</evidence>
<dbReference type="GO" id="GO:0070403">
    <property type="term" value="F:NAD+ binding"/>
    <property type="evidence" value="ECO:0007669"/>
    <property type="project" value="InterPro"/>
</dbReference>
<dbReference type="EMBL" id="QHKO01000001">
    <property type="protein sequence ID" value="RAL24647.1"/>
    <property type="molecule type" value="Genomic_DNA"/>
</dbReference>
<sequence length="255" mass="27919">MNLPAIDRAAHRLIGSPTVLVCVGSGLSAESGVPTFRGPGGIYSDAEIAHLTHVDTFESERERGHMLHWYQERREQLHTIEPNPGHHALIGLAQTGDYTIATQNVDHLLEAASDQAGFRPAIYHLHGSLLSVRCHECDYQVEDLHLDLREQPRCPRCQGPLRPGVVWFGEALPEDTLGKSMKLAQEADICLILGTSGLVYPAAALPETAKRFGATLIEVNPHLSALSDISDIVIRGKTGEVLPVLLRRVEELNRG</sequence>
<dbReference type="InterPro" id="IPR003000">
    <property type="entry name" value="Sirtuin"/>
</dbReference>
<keyword evidence="4" id="KW-0862">Zinc</keyword>
<evidence type="ECO:0000256" key="1">
    <source>
        <dbReference type="ARBA" id="ARBA00012928"/>
    </source>
</evidence>
<feature type="binding site" evidence="4">
    <location>
        <position position="154"/>
    </location>
    <ligand>
        <name>Zn(2+)</name>
        <dbReference type="ChEBI" id="CHEBI:29105"/>
    </ligand>
</feature>
<evidence type="ECO:0000256" key="4">
    <source>
        <dbReference type="PROSITE-ProRule" id="PRU00236"/>
    </source>
</evidence>
<feature type="domain" description="Deacetylase sirtuin-type" evidence="5">
    <location>
        <begin position="1"/>
        <end position="255"/>
    </location>
</feature>
<dbReference type="InterPro" id="IPR050134">
    <property type="entry name" value="NAD-dep_sirtuin_deacylases"/>
</dbReference>
<feature type="binding site" evidence="4">
    <location>
        <position position="134"/>
    </location>
    <ligand>
        <name>Zn(2+)</name>
        <dbReference type="ChEBI" id="CHEBI:29105"/>
    </ligand>
</feature>
<dbReference type="InterPro" id="IPR029035">
    <property type="entry name" value="DHS-like_NAD/FAD-binding_dom"/>
</dbReference>
<proteinExistence type="predicted"/>
<reference evidence="6 7" key="1">
    <citation type="submission" date="2018-05" db="EMBL/GenBank/DDBJ databases">
        <title>Lujinxingia marina gen. nov. sp. nov., a new facultative anaerobic member of the class Deltaproteobacteria, and proposal of Lujinxingaceae fam. nov.</title>
        <authorList>
            <person name="Li C.-M."/>
        </authorList>
    </citation>
    <scope>NUCLEOTIDE SEQUENCE [LARGE SCALE GENOMIC DNA]</scope>
    <source>
        <strain evidence="6 7">B210</strain>
    </source>
</reference>
<dbReference type="Gene3D" id="3.40.50.1220">
    <property type="entry name" value="TPP-binding domain"/>
    <property type="match status" value="1"/>
</dbReference>
<dbReference type="PANTHER" id="PTHR11085:SF10">
    <property type="entry name" value="NAD-DEPENDENT PROTEIN DEACYLASE SIRTUIN-5, MITOCHONDRIAL-RELATED"/>
    <property type="match status" value="1"/>
</dbReference>
<dbReference type="PROSITE" id="PS50305">
    <property type="entry name" value="SIRTUIN"/>
    <property type="match status" value="1"/>
</dbReference>
<keyword evidence="4" id="KW-0479">Metal-binding</keyword>
<evidence type="ECO:0000313" key="7">
    <source>
        <dbReference type="Proteomes" id="UP000249169"/>
    </source>
</evidence>
<dbReference type="InterPro" id="IPR026590">
    <property type="entry name" value="Ssirtuin_cat_dom"/>
</dbReference>
<keyword evidence="7" id="KW-1185">Reference proteome</keyword>
<keyword evidence="2" id="KW-0808">Transferase</keyword>
<dbReference type="EC" id="2.3.1.286" evidence="1"/>
<comment type="caution">
    <text evidence="6">The sequence shown here is derived from an EMBL/GenBank/DDBJ whole genome shotgun (WGS) entry which is preliminary data.</text>
</comment>
<name>A0A328C7V7_9DELT</name>
<feature type="active site" description="Proton acceptor" evidence="4">
    <location>
        <position position="126"/>
    </location>
</feature>
<keyword evidence="3" id="KW-0520">NAD</keyword>
<evidence type="ECO:0000256" key="3">
    <source>
        <dbReference type="ARBA" id="ARBA00023027"/>
    </source>
</evidence>
<feature type="binding site" evidence="4">
    <location>
        <position position="137"/>
    </location>
    <ligand>
        <name>Zn(2+)</name>
        <dbReference type="ChEBI" id="CHEBI:29105"/>
    </ligand>
</feature>
<dbReference type="GO" id="GO:0017136">
    <property type="term" value="F:histone deacetylase activity, NAD-dependent"/>
    <property type="evidence" value="ECO:0007669"/>
    <property type="project" value="TreeGrafter"/>
</dbReference>
<dbReference type="GO" id="GO:0046872">
    <property type="term" value="F:metal ion binding"/>
    <property type="evidence" value="ECO:0007669"/>
    <property type="project" value="UniProtKB-KW"/>
</dbReference>